<protein>
    <submittedName>
        <fullName evidence="14">Coiled-coil domain-containing protein 103</fullName>
    </submittedName>
</protein>
<feature type="domain" description="Dynein attachment factor N-terminal" evidence="13">
    <location>
        <begin position="34"/>
        <end position="100"/>
    </location>
</feature>
<keyword evidence="6" id="KW-0970">Cilium biogenesis/degradation</keyword>
<evidence type="ECO:0000256" key="2">
    <source>
        <dbReference type="ARBA" id="ARBA00004230"/>
    </source>
</evidence>
<evidence type="ECO:0000256" key="5">
    <source>
        <dbReference type="ARBA" id="ARBA00022490"/>
    </source>
</evidence>
<dbReference type="GO" id="GO:0007368">
    <property type="term" value="P:determination of left/right symmetry"/>
    <property type="evidence" value="ECO:0007669"/>
    <property type="project" value="TreeGrafter"/>
</dbReference>
<dbReference type="InterPro" id="IPR042422">
    <property type="entry name" value="CC103"/>
</dbReference>
<reference evidence="14" key="1">
    <citation type="submission" date="2023-08" db="EMBL/GenBank/DDBJ databases">
        <title>Reference Genome Resource for the Citrus Pathogen Phytophthora citrophthora.</title>
        <authorList>
            <person name="Moller H."/>
            <person name="Coetzee B."/>
            <person name="Rose L.J."/>
            <person name="Van Niekerk J.M."/>
        </authorList>
    </citation>
    <scope>NUCLEOTIDE SEQUENCE</scope>
    <source>
        <strain evidence="14">STE-U-9442</strain>
    </source>
</reference>
<keyword evidence="7" id="KW-0282">Flagellum</keyword>
<dbReference type="Proteomes" id="UP001259832">
    <property type="component" value="Unassembled WGS sequence"/>
</dbReference>
<evidence type="ECO:0000256" key="4">
    <source>
        <dbReference type="ARBA" id="ARBA00011738"/>
    </source>
</evidence>
<comment type="caution">
    <text evidence="14">The sequence shown here is derived from an EMBL/GenBank/DDBJ whole genome shotgun (WGS) entry which is preliminary data.</text>
</comment>
<evidence type="ECO:0000256" key="1">
    <source>
        <dbReference type="ARBA" id="ARBA00004048"/>
    </source>
</evidence>
<comment type="subcellular location">
    <subcellularLocation>
        <location evidence="2">Cell projection</location>
        <location evidence="2">Cilium</location>
        <location evidence="2">Flagellum</location>
    </subcellularLocation>
    <subcellularLocation>
        <location evidence="3">Cytoplasm</location>
    </subcellularLocation>
</comment>
<keyword evidence="15" id="KW-1185">Reference proteome</keyword>
<dbReference type="Pfam" id="PF13877">
    <property type="entry name" value="RPAP3_C"/>
    <property type="match status" value="1"/>
</dbReference>
<evidence type="ECO:0000259" key="12">
    <source>
        <dbReference type="Pfam" id="PF13877"/>
    </source>
</evidence>
<dbReference type="AlphaFoldDB" id="A0AAD9GTL6"/>
<keyword evidence="5" id="KW-0963">Cytoplasm</keyword>
<keyword evidence="9" id="KW-0966">Cell projection</keyword>
<evidence type="ECO:0000256" key="8">
    <source>
        <dbReference type="ARBA" id="ARBA00023069"/>
    </source>
</evidence>
<comment type="similarity">
    <text evidence="10">Belongs to the DNAAF19/PR46b family.</text>
</comment>
<evidence type="ECO:0000256" key="3">
    <source>
        <dbReference type="ARBA" id="ARBA00004496"/>
    </source>
</evidence>
<sequence>MAISDDKDTLVKRHLDMVKKSEEQLTSIAHGAFDTAALQQELAQALEDDRIYKLTDNMKKRAIHTAANYDEFKNLVACADLKPISQKELRDFSQADRQTNIPFKKKTSRKKAANERRFQPAAPALDVPPATAVDFCRNWKRYLKTTNAKYRYLELTTPERLADMFKADIDSDLMRRLLKFWCPLGTRKLWIRAQGNQLRQHLL</sequence>
<dbReference type="PANTHER" id="PTHR28572:SF1">
    <property type="entry name" value="COILED-COIL DOMAIN-CONTAINING PROTEIN 103"/>
    <property type="match status" value="1"/>
</dbReference>
<dbReference type="InterPro" id="IPR031733">
    <property type="entry name" value="Dynein_attach_N"/>
</dbReference>
<feature type="domain" description="RNA-polymerase II-associated protein 3-like C-terminal" evidence="12">
    <location>
        <begin position="128"/>
        <end position="180"/>
    </location>
</feature>
<evidence type="ECO:0000256" key="6">
    <source>
        <dbReference type="ARBA" id="ARBA00022794"/>
    </source>
</evidence>
<dbReference type="InterPro" id="IPR025986">
    <property type="entry name" value="RPAP3-like_C"/>
</dbReference>
<evidence type="ECO:0000256" key="10">
    <source>
        <dbReference type="ARBA" id="ARBA00049986"/>
    </source>
</evidence>
<evidence type="ECO:0000256" key="7">
    <source>
        <dbReference type="ARBA" id="ARBA00022846"/>
    </source>
</evidence>
<comment type="subunit">
    <text evidence="4">Homodimer.</text>
</comment>
<comment type="function">
    <text evidence="1">Dynein-attachment factor required for cilia motility.</text>
</comment>
<dbReference type="GO" id="GO:0036159">
    <property type="term" value="P:inner dynein arm assembly"/>
    <property type="evidence" value="ECO:0007669"/>
    <property type="project" value="TreeGrafter"/>
</dbReference>
<dbReference type="Pfam" id="PF15867">
    <property type="entry name" value="Dynein_attach_N"/>
    <property type="match status" value="1"/>
</dbReference>
<organism evidence="14 15">
    <name type="scientific">Phytophthora citrophthora</name>
    <dbReference type="NCBI Taxonomy" id="4793"/>
    <lineage>
        <taxon>Eukaryota</taxon>
        <taxon>Sar</taxon>
        <taxon>Stramenopiles</taxon>
        <taxon>Oomycota</taxon>
        <taxon>Peronosporomycetes</taxon>
        <taxon>Peronosporales</taxon>
        <taxon>Peronosporaceae</taxon>
        <taxon>Phytophthora</taxon>
    </lineage>
</organism>
<dbReference type="PANTHER" id="PTHR28572">
    <property type="entry name" value="COILED-COIL DOMAIN-CONTAINING PROTEIN 103"/>
    <property type="match status" value="1"/>
</dbReference>
<dbReference type="GO" id="GO:0005576">
    <property type="term" value="C:extracellular region"/>
    <property type="evidence" value="ECO:0007669"/>
    <property type="project" value="GOC"/>
</dbReference>
<evidence type="ECO:0000313" key="15">
    <source>
        <dbReference type="Proteomes" id="UP001259832"/>
    </source>
</evidence>
<proteinExistence type="inferred from homology"/>
<evidence type="ECO:0000256" key="9">
    <source>
        <dbReference type="ARBA" id="ARBA00023273"/>
    </source>
</evidence>
<name>A0AAD9GTL6_9STRA</name>
<evidence type="ECO:0000256" key="11">
    <source>
        <dbReference type="SAM" id="MobiDB-lite"/>
    </source>
</evidence>
<evidence type="ECO:0000259" key="13">
    <source>
        <dbReference type="Pfam" id="PF15867"/>
    </source>
</evidence>
<dbReference type="GO" id="GO:0031514">
    <property type="term" value="C:motile cilium"/>
    <property type="evidence" value="ECO:0007669"/>
    <property type="project" value="UniProtKB-SubCell"/>
</dbReference>
<gene>
    <name evidence="14" type="ORF">P3T76_004547</name>
</gene>
<dbReference type="GO" id="GO:0003351">
    <property type="term" value="P:epithelial cilium movement involved in extracellular fluid movement"/>
    <property type="evidence" value="ECO:0007669"/>
    <property type="project" value="TreeGrafter"/>
</dbReference>
<evidence type="ECO:0000313" key="14">
    <source>
        <dbReference type="EMBL" id="KAK1944635.1"/>
    </source>
</evidence>
<accession>A0AAD9GTL6</accession>
<keyword evidence="8" id="KW-0969">Cilium</keyword>
<dbReference type="GO" id="GO:0036157">
    <property type="term" value="C:outer dynein arm"/>
    <property type="evidence" value="ECO:0007669"/>
    <property type="project" value="InterPro"/>
</dbReference>
<dbReference type="EMBL" id="JASMQC010000006">
    <property type="protein sequence ID" value="KAK1944635.1"/>
    <property type="molecule type" value="Genomic_DNA"/>
</dbReference>
<feature type="region of interest" description="Disordered" evidence="11">
    <location>
        <begin position="100"/>
        <end position="120"/>
    </location>
</feature>